<accession>A0ABW5JS24</accession>
<keyword evidence="2" id="KW-0812">Transmembrane</keyword>
<dbReference type="RefSeq" id="WP_388016403.1">
    <property type="nucleotide sequence ID" value="NZ_JBHUDT010000002.1"/>
</dbReference>
<evidence type="ECO:0000313" key="3">
    <source>
        <dbReference type="EMBL" id="MFD2534920.1"/>
    </source>
</evidence>
<comment type="caution">
    <text evidence="3">The sequence shown here is derived from an EMBL/GenBank/DDBJ whole genome shotgun (WGS) entry which is preliminary data.</text>
</comment>
<sequence length="384" mass="44665">MKLKLITIACIIFGFKSYCQTVDSTFVVTEELITEKVKEVIGENEYIRIPLTNFENDIQSKISATINKRINNLIGFLVAIIGIMSALSIIQSNRSRNILKEQVLAQISADLNSKTVETREFFEGIINSRLKDIEKQLMEKLELQFKSNAENIKQVENQLLQSKSQITKAEDYLINIEFESLQKMLRERKYDYATTLKRLTTLLKDVEDKKREDLLPDIVDLLTLIYYDYKNYNEVTDLINKYEGKIKFKSSSYVNAALTGLYDYHNFNSLMQRAQALIYLDKSLELIQGYGSALALKLEIFMMDYIRAEDDEQKDKAIKDAKTVFDKILKSESGAPSYETINRLNRDSTILSYKKYFDKLNELFPEELKLMQQKAKDYEKSIKK</sequence>
<evidence type="ECO:0000256" key="2">
    <source>
        <dbReference type="SAM" id="Phobius"/>
    </source>
</evidence>
<feature type="transmembrane region" description="Helical" evidence="2">
    <location>
        <begin position="70"/>
        <end position="90"/>
    </location>
</feature>
<evidence type="ECO:0000256" key="1">
    <source>
        <dbReference type="SAM" id="Coils"/>
    </source>
</evidence>
<protein>
    <submittedName>
        <fullName evidence="3">Uncharacterized protein</fullName>
    </submittedName>
</protein>
<feature type="coiled-coil region" evidence="1">
    <location>
        <begin position="138"/>
        <end position="172"/>
    </location>
</feature>
<dbReference type="Proteomes" id="UP001597441">
    <property type="component" value="Unassembled WGS sequence"/>
</dbReference>
<organism evidence="3 4">
    <name type="scientific">Gelatiniphilus marinus</name>
    <dbReference type="NCBI Taxonomy" id="1759464"/>
    <lineage>
        <taxon>Bacteria</taxon>
        <taxon>Pseudomonadati</taxon>
        <taxon>Bacteroidota</taxon>
        <taxon>Flavobacteriia</taxon>
        <taxon>Flavobacteriales</taxon>
        <taxon>Flavobacteriaceae</taxon>
        <taxon>Gelatiniphilus</taxon>
    </lineage>
</organism>
<keyword evidence="2" id="KW-1133">Transmembrane helix</keyword>
<dbReference type="EMBL" id="JBHULK010000002">
    <property type="protein sequence ID" value="MFD2534920.1"/>
    <property type="molecule type" value="Genomic_DNA"/>
</dbReference>
<gene>
    <name evidence="3" type="ORF">ACFSQS_07380</name>
</gene>
<proteinExistence type="predicted"/>
<evidence type="ECO:0000313" key="4">
    <source>
        <dbReference type="Proteomes" id="UP001597441"/>
    </source>
</evidence>
<keyword evidence="1" id="KW-0175">Coiled coil</keyword>
<keyword evidence="2" id="KW-0472">Membrane</keyword>
<reference evidence="4" key="1">
    <citation type="journal article" date="2019" name="Int. J. Syst. Evol. Microbiol.">
        <title>The Global Catalogue of Microorganisms (GCM) 10K type strain sequencing project: providing services to taxonomists for standard genome sequencing and annotation.</title>
        <authorList>
            <consortium name="The Broad Institute Genomics Platform"/>
            <consortium name="The Broad Institute Genome Sequencing Center for Infectious Disease"/>
            <person name="Wu L."/>
            <person name="Ma J."/>
        </authorList>
    </citation>
    <scope>NUCLEOTIDE SEQUENCE [LARGE SCALE GENOMIC DNA]</scope>
    <source>
        <strain evidence="4">KCTC 42903</strain>
    </source>
</reference>
<name>A0ABW5JS24_9FLAO</name>
<keyword evidence="4" id="KW-1185">Reference proteome</keyword>